<evidence type="ECO:0000256" key="1">
    <source>
        <dbReference type="SAM" id="Phobius"/>
    </source>
</evidence>
<protein>
    <submittedName>
        <fullName evidence="2">Uncharacterized protein</fullName>
    </submittedName>
</protein>
<dbReference type="Pfam" id="PF13430">
    <property type="entry name" value="DUF4112"/>
    <property type="match status" value="1"/>
</dbReference>
<keyword evidence="1" id="KW-0812">Transmembrane</keyword>
<keyword evidence="1" id="KW-0472">Membrane</keyword>
<dbReference type="GeneID" id="87954270"/>
<sequence>MKMSPLNLLWIGIDRFVGGDVNVIKSKDGKRRYILPACHKDVYRGKYDSRKHGNKKKEDYRCVEFLVGEAKRAMRNGDAQPFFRIYCLFLDIRKQDVRSINLCSTSNLKHLEGSNSINNLDRVIRLDKTALRRLKFYAWAMEGILPSPAGRFRLGTGTLIMAVPYVGSLIIGLINSLICWRTVIQISAPWWLWSEIFLPLFWATFSAFVIPAVGDIAASRISPMRRAARKTSYWLKLRCSFAVDKQDQDGYWVCHSMNRVFPRKKGEEEPYVWKYDEQFRKEIFGNDLSYLWNDRKRFGSGV</sequence>
<reference evidence="2 3" key="1">
    <citation type="submission" date="2024-01" db="EMBL/GenBank/DDBJ databases">
        <title>Comparative genomics of Cryptococcus and Kwoniella reveals pathogenesis evolution and contrasting modes of karyotype evolution via chromosome fusion or intercentromeric recombination.</title>
        <authorList>
            <person name="Coelho M.A."/>
            <person name="David-Palma M."/>
            <person name="Shea T."/>
            <person name="Bowers K."/>
            <person name="McGinley-Smith S."/>
            <person name="Mohammad A.W."/>
            <person name="Gnirke A."/>
            <person name="Yurkov A.M."/>
            <person name="Nowrousian M."/>
            <person name="Sun S."/>
            <person name="Cuomo C.A."/>
            <person name="Heitman J."/>
        </authorList>
    </citation>
    <scope>NUCLEOTIDE SEQUENCE [LARGE SCALE GENOMIC DNA]</scope>
    <source>
        <strain evidence="2">CBS 11374</strain>
    </source>
</reference>
<dbReference type="Proteomes" id="UP001329825">
    <property type="component" value="Chromosome 2"/>
</dbReference>
<keyword evidence="3" id="KW-1185">Reference proteome</keyword>
<accession>A0ABZ1CWX5</accession>
<evidence type="ECO:0000313" key="2">
    <source>
        <dbReference type="EMBL" id="WRT65196.1"/>
    </source>
</evidence>
<organism evidence="2 3">
    <name type="scientific">Kwoniella shivajii</name>
    <dbReference type="NCBI Taxonomy" id="564305"/>
    <lineage>
        <taxon>Eukaryota</taxon>
        <taxon>Fungi</taxon>
        <taxon>Dikarya</taxon>
        <taxon>Basidiomycota</taxon>
        <taxon>Agaricomycotina</taxon>
        <taxon>Tremellomycetes</taxon>
        <taxon>Tremellales</taxon>
        <taxon>Cryptococcaceae</taxon>
        <taxon>Kwoniella</taxon>
    </lineage>
</organism>
<gene>
    <name evidence="2" type="ORF">IL334_002139</name>
</gene>
<feature type="transmembrane region" description="Helical" evidence="1">
    <location>
        <begin position="159"/>
        <end position="184"/>
    </location>
</feature>
<name>A0ABZ1CWX5_9TREE</name>
<proteinExistence type="predicted"/>
<dbReference type="RefSeq" id="XP_062789936.1">
    <property type="nucleotide sequence ID" value="XM_062933885.1"/>
</dbReference>
<dbReference type="EMBL" id="CP141882">
    <property type="protein sequence ID" value="WRT65196.1"/>
    <property type="molecule type" value="Genomic_DNA"/>
</dbReference>
<dbReference type="InterPro" id="IPR025187">
    <property type="entry name" value="DUF4112"/>
</dbReference>
<feature type="transmembrane region" description="Helical" evidence="1">
    <location>
        <begin position="196"/>
        <end position="218"/>
    </location>
</feature>
<keyword evidence="1" id="KW-1133">Transmembrane helix</keyword>
<evidence type="ECO:0000313" key="3">
    <source>
        <dbReference type="Proteomes" id="UP001329825"/>
    </source>
</evidence>